<protein>
    <recommendedName>
        <fullName evidence="8">CvpA family protein</fullName>
    </recommendedName>
</protein>
<proteinExistence type="predicted"/>
<feature type="transmembrane region" description="Helical" evidence="5">
    <location>
        <begin position="26"/>
        <end position="44"/>
    </location>
</feature>
<reference evidence="7" key="1">
    <citation type="submission" date="2015-09" db="EMBL/GenBank/DDBJ databases">
        <authorList>
            <person name="Wibberg D."/>
        </authorList>
    </citation>
    <scope>NUCLEOTIDE SEQUENCE [LARGE SCALE GENOMIC DNA]</scope>
    <source>
        <strain evidence="7">SD1D</strain>
    </source>
</reference>
<comment type="subcellular location">
    <subcellularLocation>
        <location evidence="1">Membrane</location>
        <topology evidence="1">Multi-pass membrane protein</topology>
    </subcellularLocation>
</comment>
<evidence type="ECO:0000313" key="7">
    <source>
        <dbReference type="Proteomes" id="UP000196053"/>
    </source>
</evidence>
<feature type="transmembrane region" description="Helical" evidence="5">
    <location>
        <begin position="119"/>
        <end position="147"/>
    </location>
</feature>
<evidence type="ECO:0008006" key="8">
    <source>
        <dbReference type="Google" id="ProtNLM"/>
    </source>
</evidence>
<evidence type="ECO:0000256" key="4">
    <source>
        <dbReference type="ARBA" id="ARBA00023136"/>
    </source>
</evidence>
<dbReference type="GO" id="GO:0009403">
    <property type="term" value="P:toxin biosynthetic process"/>
    <property type="evidence" value="ECO:0007669"/>
    <property type="project" value="InterPro"/>
</dbReference>
<evidence type="ECO:0000256" key="1">
    <source>
        <dbReference type="ARBA" id="ARBA00004141"/>
    </source>
</evidence>
<dbReference type="Pfam" id="PF02674">
    <property type="entry name" value="Colicin_V"/>
    <property type="match status" value="1"/>
</dbReference>
<name>A0A0K8J2U8_9FIRM</name>
<dbReference type="RefSeq" id="WP_058257123.1">
    <property type="nucleotide sequence ID" value="NZ_DUPS01000013.1"/>
</dbReference>
<organism evidence="6 7">
    <name type="scientific">Herbinix luporum</name>
    <dbReference type="NCBI Taxonomy" id="1679721"/>
    <lineage>
        <taxon>Bacteria</taxon>
        <taxon>Bacillati</taxon>
        <taxon>Bacillota</taxon>
        <taxon>Clostridia</taxon>
        <taxon>Lachnospirales</taxon>
        <taxon>Lachnospiraceae</taxon>
        <taxon>Herbinix</taxon>
    </lineage>
</organism>
<gene>
    <name evidence="6" type="ORF">SD1D_0107</name>
</gene>
<dbReference type="GO" id="GO:0016020">
    <property type="term" value="C:membrane"/>
    <property type="evidence" value="ECO:0007669"/>
    <property type="project" value="UniProtKB-SubCell"/>
</dbReference>
<evidence type="ECO:0000313" key="6">
    <source>
        <dbReference type="EMBL" id="CUH91669.1"/>
    </source>
</evidence>
<dbReference type="EMBL" id="LN879430">
    <property type="protein sequence ID" value="CUH91669.1"/>
    <property type="molecule type" value="Genomic_DNA"/>
</dbReference>
<sequence>MNWLLIVVLGIIIVNAFIGRKVGLIKIVFSLFSFIAALLLTSWVSPSINGMLKNNEAFYQKTYEKVETMLSLENKESDNQDEMIKQLPLPKSIRETLLENKAKQEANIKSYITTQVTGIVINAMAFILTFIIVFIGLWVVSIALNIISKLPVLNQINKTAGFFVGALQGLVIVWIIFLILTVISSSALGKSAFQQIEESAILSFIYNNNFFLNIVLNAVKII</sequence>
<keyword evidence="4 5" id="KW-0472">Membrane</keyword>
<dbReference type="AlphaFoldDB" id="A0A0K8J2U8"/>
<dbReference type="KEGG" id="hsd:SD1D_0107"/>
<dbReference type="InterPro" id="IPR003825">
    <property type="entry name" value="Colicin-V_CvpA"/>
</dbReference>
<dbReference type="OrthoDB" id="2083110at2"/>
<keyword evidence="7" id="KW-1185">Reference proteome</keyword>
<accession>A0A0K8J2U8</accession>
<evidence type="ECO:0000256" key="5">
    <source>
        <dbReference type="SAM" id="Phobius"/>
    </source>
</evidence>
<keyword evidence="3 5" id="KW-1133">Transmembrane helix</keyword>
<dbReference type="Proteomes" id="UP000196053">
    <property type="component" value="Chromosome I"/>
</dbReference>
<feature type="transmembrane region" description="Helical" evidence="5">
    <location>
        <begin position="159"/>
        <end position="183"/>
    </location>
</feature>
<evidence type="ECO:0000256" key="2">
    <source>
        <dbReference type="ARBA" id="ARBA00022692"/>
    </source>
</evidence>
<keyword evidence="2 5" id="KW-0812">Transmembrane</keyword>
<evidence type="ECO:0000256" key="3">
    <source>
        <dbReference type="ARBA" id="ARBA00022989"/>
    </source>
</evidence>